<dbReference type="RefSeq" id="WP_076703384.1">
    <property type="nucleotide sequence ID" value="NZ_CP015093.1"/>
</dbReference>
<accession>A0A1P8UXP4</accession>
<dbReference type="AlphaFoldDB" id="A0A1P8UXP4"/>
<evidence type="ECO:0000313" key="1">
    <source>
        <dbReference type="EMBL" id="APZ54147.1"/>
    </source>
</evidence>
<reference evidence="1 2" key="1">
    <citation type="submission" date="2016-04" db="EMBL/GenBank/DDBJ databases">
        <title>Deep-sea bacteria in the southern Pacific.</title>
        <authorList>
            <person name="Tang K."/>
        </authorList>
    </citation>
    <scope>NUCLEOTIDE SEQUENCE [LARGE SCALE GENOMIC DNA]</scope>
    <source>
        <strain evidence="1 2">JLT2014</strain>
    </source>
</reference>
<keyword evidence="2" id="KW-1185">Reference proteome</keyword>
<dbReference type="KEGG" id="paby:Ga0080574_TMP3813"/>
<dbReference type="STRING" id="1250539.Ga0080574_TMP3813"/>
<protein>
    <submittedName>
        <fullName evidence="1">Phage protein</fullName>
    </submittedName>
</protein>
<evidence type="ECO:0000313" key="2">
    <source>
        <dbReference type="Proteomes" id="UP000187059"/>
    </source>
</evidence>
<name>A0A1P8UXP4_9RHOB</name>
<proteinExistence type="predicted"/>
<organism evidence="1 2">
    <name type="scientific">Salipiger abyssi</name>
    <dbReference type="NCBI Taxonomy" id="1250539"/>
    <lineage>
        <taxon>Bacteria</taxon>
        <taxon>Pseudomonadati</taxon>
        <taxon>Pseudomonadota</taxon>
        <taxon>Alphaproteobacteria</taxon>
        <taxon>Rhodobacterales</taxon>
        <taxon>Roseobacteraceae</taxon>
        <taxon>Salipiger</taxon>
    </lineage>
</organism>
<dbReference type="EMBL" id="CP015093">
    <property type="protein sequence ID" value="APZ54147.1"/>
    <property type="molecule type" value="Genomic_DNA"/>
</dbReference>
<dbReference type="OrthoDB" id="8080957at2"/>
<gene>
    <name evidence="1" type="ORF">Ga0080574_TMP3813</name>
</gene>
<sequence>MTQAGKSGRRPASAGTPGRQEIWQAIRKKSDAFTVEDVVAATGANPKTIRDYLGCLVAGSYVSHAAAEARGQFSTYQMLRDTGHHAPRLRKDGSAVVQGQSTEQLWRSMCILKTFTYRDLIETATVEIPEGTAKSYCSMLLATGYLRVLKKADPAKGQIASYSLIRNTGPKPPQVQRVKRIYDPNTREVYMPEGRE</sequence>
<dbReference type="Proteomes" id="UP000187059">
    <property type="component" value="Chromosome"/>
</dbReference>